<keyword evidence="2" id="KW-0812">Transmembrane</keyword>
<feature type="region of interest" description="Disordered" evidence="1">
    <location>
        <begin position="72"/>
        <end position="220"/>
    </location>
</feature>
<dbReference type="Proteomes" id="UP000245667">
    <property type="component" value="Unassembled WGS sequence"/>
</dbReference>
<reference evidence="4 7" key="2">
    <citation type="submission" date="2020-07" db="EMBL/GenBank/DDBJ databases">
        <title>The draft genome sequence of Maribacter polysiphoniae KCTC 22021.</title>
        <authorList>
            <person name="Mu L."/>
        </authorList>
    </citation>
    <scope>NUCLEOTIDE SEQUENCE [LARGE SCALE GENOMIC DNA]</scope>
    <source>
        <strain evidence="4 7">KCTC 22021</strain>
    </source>
</reference>
<feature type="compositionally biased region" description="Polar residues" evidence="1">
    <location>
        <begin position="128"/>
        <end position="142"/>
    </location>
</feature>
<sequence>MSKKNIDRLFQEKFSDFSDTPTEKVWKSIEASLNMKKKNRKVIPIWWRLGGIAAALAIGLFLFNPFHTASDAPEEKVTDVKDTKEEPLQPGKDINQSPFPNTPKVVEQSHQGNVGNDNTKKVDDANDHPTNNSSLQPASGNNGVLAAKDNLSQTLQTQDSKNTQFAASGKNPKKDLGEPNILNEQGSTKVLDHQVAKSDSSTKIPPTANSSENTLGNPGLKTNEEAIALAGDEDAEEKTGNTKKSIFDEIVAEEEEVATAKGSKWSAGPTIAPVYFNAMGNGSPVHSIFVPNSKSGDFNMSYGVAVSYEISPKLSVKTGINKVDYGYNTNDVEFSSTLEGFGNGQIENIAYSNQSMNILVESTASNTTSLTGKNAFDATAKNPSLSGVMAQQFGYLEIPVELNYALINNKFGVDLIGGVSSLFLVDNSVSLTSGELTTEMGEANNLNTVNFSTNVGFGLHYKFTPKVQLNIDPIFKYQLNTFSNTAGEFRPFTIGVYSGLNFKF</sequence>
<evidence type="ECO:0000313" key="6">
    <source>
        <dbReference type="Proteomes" id="UP000245667"/>
    </source>
</evidence>
<evidence type="ECO:0000313" key="5">
    <source>
        <dbReference type="EMBL" id="PWK25425.1"/>
    </source>
</evidence>
<dbReference type="EMBL" id="JACWLN010000002">
    <property type="protein sequence ID" value="MBD1259969.1"/>
    <property type="molecule type" value="Genomic_DNA"/>
</dbReference>
<feature type="compositionally biased region" description="Basic and acidic residues" evidence="1">
    <location>
        <begin position="73"/>
        <end position="87"/>
    </location>
</feature>
<evidence type="ECO:0000313" key="7">
    <source>
        <dbReference type="Proteomes" id="UP000651837"/>
    </source>
</evidence>
<dbReference type="Proteomes" id="UP000651837">
    <property type="component" value="Unassembled WGS sequence"/>
</dbReference>
<evidence type="ECO:0000259" key="3">
    <source>
        <dbReference type="Pfam" id="PF13568"/>
    </source>
</evidence>
<reference evidence="5 6" key="1">
    <citation type="submission" date="2018-05" db="EMBL/GenBank/DDBJ databases">
        <title>Genomic Encyclopedia of Archaeal and Bacterial Type Strains, Phase II (KMG-II): from individual species to whole genera.</title>
        <authorList>
            <person name="Goeker M."/>
        </authorList>
    </citation>
    <scope>NUCLEOTIDE SEQUENCE [LARGE SCALE GENOMIC DNA]</scope>
    <source>
        <strain evidence="5 6">DSM 23514</strain>
    </source>
</reference>
<dbReference type="RefSeq" id="WP_109648378.1">
    <property type="nucleotide sequence ID" value="NZ_JACWLN010000002.1"/>
</dbReference>
<keyword evidence="2" id="KW-0472">Membrane</keyword>
<keyword evidence="7" id="KW-1185">Reference proteome</keyword>
<evidence type="ECO:0000313" key="4">
    <source>
        <dbReference type="EMBL" id="MBD1259969.1"/>
    </source>
</evidence>
<dbReference type="EMBL" id="QGGQ01000001">
    <property type="protein sequence ID" value="PWK25425.1"/>
    <property type="molecule type" value="Genomic_DNA"/>
</dbReference>
<dbReference type="InterPro" id="IPR025665">
    <property type="entry name" value="Beta-barrel_OMP_2"/>
</dbReference>
<feature type="transmembrane region" description="Helical" evidence="2">
    <location>
        <begin position="45"/>
        <end position="63"/>
    </location>
</feature>
<keyword evidence="2" id="KW-1133">Transmembrane helix</keyword>
<organism evidence="5 6">
    <name type="scientific">Maribacter polysiphoniae</name>
    <dbReference type="NCBI Taxonomy" id="429344"/>
    <lineage>
        <taxon>Bacteria</taxon>
        <taxon>Pseudomonadati</taxon>
        <taxon>Bacteroidota</taxon>
        <taxon>Flavobacteriia</taxon>
        <taxon>Flavobacteriales</taxon>
        <taxon>Flavobacteriaceae</taxon>
        <taxon>Maribacter</taxon>
    </lineage>
</organism>
<feature type="compositionally biased region" description="Basic and acidic residues" evidence="1">
    <location>
        <begin position="118"/>
        <end position="127"/>
    </location>
</feature>
<evidence type="ECO:0000256" key="2">
    <source>
        <dbReference type="SAM" id="Phobius"/>
    </source>
</evidence>
<name>A0A316E5P5_9FLAO</name>
<feature type="compositionally biased region" description="Polar residues" evidence="1">
    <location>
        <begin position="197"/>
        <end position="216"/>
    </location>
</feature>
<feature type="domain" description="Outer membrane protein beta-barrel" evidence="3">
    <location>
        <begin position="294"/>
        <end position="466"/>
    </location>
</feature>
<comment type="caution">
    <text evidence="5">The sequence shown here is derived from an EMBL/GenBank/DDBJ whole genome shotgun (WGS) entry which is preliminary data.</text>
</comment>
<evidence type="ECO:0000256" key="1">
    <source>
        <dbReference type="SAM" id="MobiDB-lite"/>
    </source>
</evidence>
<feature type="compositionally biased region" description="Polar residues" evidence="1">
    <location>
        <begin position="108"/>
        <end position="117"/>
    </location>
</feature>
<protein>
    <submittedName>
        <fullName evidence="4">Outer membrane beta-barrel protein</fullName>
    </submittedName>
    <submittedName>
        <fullName evidence="5">Outer membrane protein with beta-barrel domain</fullName>
    </submittedName>
</protein>
<feature type="compositionally biased region" description="Polar residues" evidence="1">
    <location>
        <begin position="150"/>
        <end position="166"/>
    </location>
</feature>
<gene>
    <name evidence="4" type="ORF">HZY62_05165</name>
    <name evidence="5" type="ORF">LX92_00164</name>
</gene>
<dbReference type="Pfam" id="PF13568">
    <property type="entry name" value="OMP_b-brl_2"/>
    <property type="match status" value="1"/>
</dbReference>
<proteinExistence type="predicted"/>
<dbReference type="AlphaFoldDB" id="A0A316E5P5"/>
<dbReference type="OrthoDB" id="1113942at2"/>
<accession>A0A316E5P5</accession>